<keyword evidence="1" id="KW-1133">Transmembrane helix</keyword>
<organism evidence="2 3">
    <name type="scientific">Mycoplasma testudineum</name>
    <dbReference type="NCBI Taxonomy" id="244584"/>
    <lineage>
        <taxon>Bacteria</taxon>
        <taxon>Bacillati</taxon>
        <taxon>Mycoplasmatota</taxon>
        <taxon>Mollicutes</taxon>
        <taxon>Mycoplasmataceae</taxon>
        <taxon>Mycoplasma</taxon>
    </lineage>
</organism>
<dbReference type="Proteomes" id="UP000295518">
    <property type="component" value="Unassembled WGS sequence"/>
</dbReference>
<dbReference type="NCBIfam" id="NF046054">
    <property type="entry name" value="memb_MPN527"/>
    <property type="match status" value="1"/>
</dbReference>
<dbReference type="EMBL" id="SNWN01000009">
    <property type="protein sequence ID" value="TDO21063.1"/>
    <property type="molecule type" value="Genomic_DNA"/>
</dbReference>
<sequence length="273" mass="31484">MQNQIKEKNDTIKISFKNKLSKFKNKIINFKKSTSNVVLVKKMVFSALMLTLVLLFSFLATLSGVFNFLNIDISIIFILITIVVAGYPFGFLLLILKLAIGPSFNGSYHAIGMIGHLLVFIAFLTFITLFYLILNVAFLIKSKNNKLKKTKFVVNDMLKELKYYEIILYLVLATIITTLFMSTLNTFIFNAIYFNLFRMIEDASLSTIVRTYNQNDALRVFFFYIPNYYAASYSLYITFNLIQFGISTVVAFLFILTYKKTGQRFDLDKGIYL</sequence>
<feature type="transmembrane region" description="Helical" evidence="1">
    <location>
        <begin position="43"/>
        <end position="69"/>
    </location>
</feature>
<feature type="transmembrane region" description="Helical" evidence="1">
    <location>
        <begin position="76"/>
        <end position="96"/>
    </location>
</feature>
<evidence type="ECO:0000256" key="1">
    <source>
        <dbReference type="SAM" id="Phobius"/>
    </source>
</evidence>
<comment type="caution">
    <text evidence="2">The sequence shown here is derived from an EMBL/GenBank/DDBJ whole genome shotgun (WGS) entry which is preliminary data.</text>
</comment>
<reference evidence="2 3" key="1">
    <citation type="submission" date="2019-03" db="EMBL/GenBank/DDBJ databases">
        <title>Genomic Encyclopedia of Archaeal and Bacterial Type Strains, Phase II (KMG-II): from individual species to whole genera.</title>
        <authorList>
            <person name="Goeker M."/>
        </authorList>
    </citation>
    <scope>NUCLEOTIDE SEQUENCE [LARGE SCALE GENOMIC DNA]</scope>
    <source>
        <strain evidence="2 3">ATCC 700618</strain>
    </source>
</reference>
<keyword evidence="1" id="KW-0812">Transmembrane</keyword>
<feature type="transmembrane region" description="Helical" evidence="1">
    <location>
        <begin position="116"/>
        <end position="140"/>
    </location>
</feature>
<keyword evidence="1" id="KW-0472">Membrane</keyword>
<dbReference type="RefSeq" id="WP_094254420.1">
    <property type="nucleotide sequence ID" value="NZ_NNCE01000001.1"/>
</dbReference>
<feature type="transmembrane region" description="Helical" evidence="1">
    <location>
        <begin position="166"/>
        <end position="194"/>
    </location>
</feature>
<name>A0A4R6IFF1_9MOLU</name>
<evidence type="ECO:0000313" key="3">
    <source>
        <dbReference type="Proteomes" id="UP000295518"/>
    </source>
</evidence>
<dbReference type="Gene3D" id="1.10.1760.20">
    <property type="match status" value="1"/>
</dbReference>
<protein>
    <submittedName>
        <fullName evidence="2">Uncharacterized protein</fullName>
    </submittedName>
</protein>
<accession>A0A4R6IFF1</accession>
<proteinExistence type="predicted"/>
<feature type="transmembrane region" description="Helical" evidence="1">
    <location>
        <begin position="233"/>
        <end position="256"/>
    </location>
</feature>
<gene>
    <name evidence="2" type="ORF">EI74_0082</name>
</gene>
<dbReference type="AlphaFoldDB" id="A0A4R6IFF1"/>
<keyword evidence="3" id="KW-1185">Reference proteome</keyword>
<evidence type="ECO:0000313" key="2">
    <source>
        <dbReference type="EMBL" id="TDO21063.1"/>
    </source>
</evidence>